<evidence type="ECO:0000256" key="1">
    <source>
        <dbReference type="SAM" id="MobiDB-lite"/>
    </source>
</evidence>
<dbReference type="RefSeq" id="XP_040693592.1">
    <property type="nucleotide sequence ID" value="XM_040827592.1"/>
</dbReference>
<organism evidence="4 5">
    <name type="scientific">Aspergillus wentii DTO 134E9</name>
    <dbReference type="NCBI Taxonomy" id="1073089"/>
    <lineage>
        <taxon>Eukaryota</taxon>
        <taxon>Fungi</taxon>
        <taxon>Dikarya</taxon>
        <taxon>Ascomycota</taxon>
        <taxon>Pezizomycotina</taxon>
        <taxon>Eurotiomycetes</taxon>
        <taxon>Eurotiomycetidae</taxon>
        <taxon>Eurotiales</taxon>
        <taxon>Aspergillaceae</taxon>
        <taxon>Aspergillus</taxon>
        <taxon>Aspergillus subgen. Cremei</taxon>
    </lineage>
</organism>
<dbReference type="VEuPathDB" id="FungiDB:ASPWEDRAFT_103776"/>
<sequence length="314" mass="34905">MSNAESASASNALVLKDSSHNKGQAHVFSAFAAIACYNAIELVVLCFTTFKRYHGCYFWSLLVTSSSIIPHCIGYVFFIFPVGISPYVSVSMIVVTWCIIITGQSLVLWSRLHLVVQNIKVLRAVLAMIITDAVLFHVPVIVLLYGSISPHPDVFAAGYNVMERIQLVGFCLQELIISGIYVWETSKMLRLRTERHHQKILYELLVINIIILILDIAVVGIEYAGYYAVQVMFKPVAYSIKLKLEYAILGKLVEVAKGSSHSDPTSSGQGFHPFGSDHRVHSNSGECTSDLREIQTPPSILVHSEYPRHDSLTC</sequence>
<keyword evidence="2" id="KW-1133">Transmembrane helix</keyword>
<name>A0A1L9RY65_ASPWE</name>
<dbReference type="AlphaFoldDB" id="A0A1L9RY65"/>
<dbReference type="EMBL" id="KV878210">
    <property type="protein sequence ID" value="OJJ39916.1"/>
    <property type="molecule type" value="Genomic_DNA"/>
</dbReference>
<feature type="transmembrane region" description="Helical" evidence="2">
    <location>
        <begin position="165"/>
        <end position="183"/>
    </location>
</feature>
<feature type="domain" description="DUF7703" evidence="3">
    <location>
        <begin position="21"/>
        <end position="259"/>
    </location>
</feature>
<accession>A0A1L9RY65</accession>
<evidence type="ECO:0000259" key="3">
    <source>
        <dbReference type="Pfam" id="PF24802"/>
    </source>
</evidence>
<keyword evidence="2" id="KW-0812">Transmembrane</keyword>
<dbReference type="STRING" id="1073089.A0A1L9RY65"/>
<reference evidence="5" key="1">
    <citation type="journal article" date="2017" name="Genome Biol.">
        <title>Comparative genomics reveals high biological diversity and specific adaptations in the industrially and medically important fungal genus Aspergillus.</title>
        <authorList>
            <person name="de Vries R.P."/>
            <person name="Riley R."/>
            <person name="Wiebenga A."/>
            <person name="Aguilar-Osorio G."/>
            <person name="Amillis S."/>
            <person name="Uchima C.A."/>
            <person name="Anderluh G."/>
            <person name="Asadollahi M."/>
            <person name="Askin M."/>
            <person name="Barry K."/>
            <person name="Battaglia E."/>
            <person name="Bayram O."/>
            <person name="Benocci T."/>
            <person name="Braus-Stromeyer S.A."/>
            <person name="Caldana C."/>
            <person name="Canovas D."/>
            <person name="Cerqueira G.C."/>
            <person name="Chen F."/>
            <person name="Chen W."/>
            <person name="Choi C."/>
            <person name="Clum A."/>
            <person name="Dos Santos R.A."/>
            <person name="Damasio A.R."/>
            <person name="Diallinas G."/>
            <person name="Emri T."/>
            <person name="Fekete E."/>
            <person name="Flipphi M."/>
            <person name="Freyberg S."/>
            <person name="Gallo A."/>
            <person name="Gournas C."/>
            <person name="Habgood R."/>
            <person name="Hainaut M."/>
            <person name="Harispe M.L."/>
            <person name="Henrissat B."/>
            <person name="Hilden K.S."/>
            <person name="Hope R."/>
            <person name="Hossain A."/>
            <person name="Karabika E."/>
            <person name="Karaffa L."/>
            <person name="Karanyi Z."/>
            <person name="Krasevec N."/>
            <person name="Kuo A."/>
            <person name="Kusch H."/>
            <person name="LaButti K."/>
            <person name="Lagendijk E.L."/>
            <person name="Lapidus A."/>
            <person name="Levasseur A."/>
            <person name="Lindquist E."/>
            <person name="Lipzen A."/>
            <person name="Logrieco A.F."/>
            <person name="MacCabe A."/>
            <person name="Maekelae M.R."/>
            <person name="Malavazi I."/>
            <person name="Melin P."/>
            <person name="Meyer V."/>
            <person name="Mielnichuk N."/>
            <person name="Miskei M."/>
            <person name="Molnar A.P."/>
            <person name="Mule G."/>
            <person name="Ngan C.Y."/>
            <person name="Orejas M."/>
            <person name="Orosz E."/>
            <person name="Ouedraogo J.P."/>
            <person name="Overkamp K.M."/>
            <person name="Park H.-S."/>
            <person name="Perrone G."/>
            <person name="Piumi F."/>
            <person name="Punt P.J."/>
            <person name="Ram A.F."/>
            <person name="Ramon A."/>
            <person name="Rauscher S."/>
            <person name="Record E."/>
            <person name="Riano-Pachon D.M."/>
            <person name="Robert V."/>
            <person name="Roehrig J."/>
            <person name="Ruller R."/>
            <person name="Salamov A."/>
            <person name="Salih N.S."/>
            <person name="Samson R.A."/>
            <person name="Sandor E."/>
            <person name="Sanguinetti M."/>
            <person name="Schuetze T."/>
            <person name="Sepcic K."/>
            <person name="Shelest E."/>
            <person name="Sherlock G."/>
            <person name="Sophianopoulou V."/>
            <person name="Squina F.M."/>
            <person name="Sun H."/>
            <person name="Susca A."/>
            <person name="Todd R.B."/>
            <person name="Tsang A."/>
            <person name="Unkles S.E."/>
            <person name="van de Wiele N."/>
            <person name="van Rossen-Uffink D."/>
            <person name="Oliveira J.V."/>
            <person name="Vesth T.C."/>
            <person name="Visser J."/>
            <person name="Yu J.-H."/>
            <person name="Zhou M."/>
            <person name="Andersen M.R."/>
            <person name="Archer D.B."/>
            <person name="Baker S.E."/>
            <person name="Benoit I."/>
            <person name="Brakhage A.A."/>
            <person name="Braus G.H."/>
            <person name="Fischer R."/>
            <person name="Frisvad J.C."/>
            <person name="Goldman G.H."/>
            <person name="Houbraken J."/>
            <person name="Oakley B."/>
            <person name="Pocsi I."/>
            <person name="Scazzocchio C."/>
            <person name="Seiboth B."/>
            <person name="vanKuyk P.A."/>
            <person name="Wortman J."/>
            <person name="Dyer P.S."/>
            <person name="Grigoriev I.V."/>
        </authorList>
    </citation>
    <scope>NUCLEOTIDE SEQUENCE [LARGE SCALE GENOMIC DNA]</scope>
    <source>
        <strain evidence="5">DTO 134E9</strain>
    </source>
</reference>
<dbReference type="GeneID" id="63743440"/>
<feature type="compositionally biased region" description="Polar residues" evidence="1">
    <location>
        <begin position="260"/>
        <end position="269"/>
    </location>
</feature>
<feature type="transmembrane region" description="Helical" evidence="2">
    <location>
        <begin position="121"/>
        <end position="145"/>
    </location>
</feature>
<feature type="transmembrane region" description="Helical" evidence="2">
    <location>
        <begin position="27"/>
        <end position="50"/>
    </location>
</feature>
<keyword evidence="2" id="KW-0472">Membrane</keyword>
<protein>
    <recommendedName>
        <fullName evidence="3">DUF7703 domain-containing protein</fullName>
    </recommendedName>
</protein>
<proteinExistence type="predicted"/>
<dbReference type="PANTHER" id="PTHR37013">
    <property type="entry name" value="INTEGRAL MEMBRANE PROTEIN (AFU_ORTHOLOGUE AFUA_1G05950)-RELATED"/>
    <property type="match status" value="1"/>
</dbReference>
<dbReference type="InterPro" id="IPR056120">
    <property type="entry name" value="DUF7703"/>
</dbReference>
<keyword evidence="5" id="KW-1185">Reference proteome</keyword>
<feature type="transmembrane region" description="Helical" evidence="2">
    <location>
        <begin position="57"/>
        <end position="80"/>
    </location>
</feature>
<evidence type="ECO:0000256" key="2">
    <source>
        <dbReference type="SAM" id="Phobius"/>
    </source>
</evidence>
<feature type="region of interest" description="Disordered" evidence="1">
    <location>
        <begin position="260"/>
        <end position="288"/>
    </location>
</feature>
<dbReference type="Proteomes" id="UP000184383">
    <property type="component" value="Unassembled WGS sequence"/>
</dbReference>
<dbReference type="OrthoDB" id="405906at2759"/>
<evidence type="ECO:0000313" key="5">
    <source>
        <dbReference type="Proteomes" id="UP000184383"/>
    </source>
</evidence>
<evidence type="ECO:0000313" key="4">
    <source>
        <dbReference type="EMBL" id="OJJ39916.1"/>
    </source>
</evidence>
<feature type="transmembrane region" description="Helical" evidence="2">
    <location>
        <begin position="86"/>
        <end position="109"/>
    </location>
</feature>
<gene>
    <name evidence="4" type="ORF">ASPWEDRAFT_103776</name>
</gene>
<dbReference type="Pfam" id="PF24802">
    <property type="entry name" value="DUF7703"/>
    <property type="match status" value="1"/>
</dbReference>
<dbReference type="PANTHER" id="PTHR37013:SF7">
    <property type="entry name" value="INTEGRAL MEMBRANE PROTEIN"/>
    <property type="match status" value="1"/>
</dbReference>
<feature type="transmembrane region" description="Helical" evidence="2">
    <location>
        <begin position="204"/>
        <end position="229"/>
    </location>
</feature>